<dbReference type="PROSITE" id="PS01031">
    <property type="entry name" value="SHSP"/>
    <property type="match status" value="1"/>
</dbReference>
<name>A0ABD1Y0N6_9MARC</name>
<reference evidence="5 6" key="1">
    <citation type="submission" date="2024-09" db="EMBL/GenBank/DDBJ databases">
        <title>Chromosome-scale assembly of Riccia fluitans.</title>
        <authorList>
            <person name="Paukszto L."/>
            <person name="Sawicki J."/>
            <person name="Karawczyk K."/>
            <person name="Piernik-Szablinska J."/>
            <person name="Szczecinska M."/>
            <person name="Mazdziarz M."/>
        </authorList>
    </citation>
    <scope>NUCLEOTIDE SEQUENCE [LARGE SCALE GENOMIC DNA]</scope>
    <source>
        <strain evidence="5">Rf_01</strain>
        <tissue evidence="5">Aerial parts of the thallus</tissue>
    </source>
</reference>
<evidence type="ECO:0000256" key="1">
    <source>
        <dbReference type="PROSITE-ProRule" id="PRU00285"/>
    </source>
</evidence>
<accession>A0ABD1Y0N6</accession>
<feature type="domain" description="SHSP" evidence="4">
    <location>
        <begin position="400"/>
        <end position="512"/>
    </location>
</feature>
<dbReference type="EMBL" id="JBHFFA010000006">
    <property type="protein sequence ID" value="KAL2620310.1"/>
    <property type="molecule type" value="Genomic_DNA"/>
</dbReference>
<evidence type="ECO:0000259" key="4">
    <source>
        <dbReference type="PROSITE" id="PS01031"/>
    </source>
</evidence>
<comment type="caution">
    <text evidence="5">The sequence shown here is derived from an EMBL/GenBank/DDBJ whole genome shotgun (WGS) entry which is preliminary data.</text>
</comment>
<feature type="compositionally biased region" description="Basic residues" evidence="3">
    <location>
        <begin position="320"/>
        <end position="329"/>
    </location>
</feature>
<dbReference type="InterPro" id="IPR008978">
    <property type="entry name" value="HSP20-like_chaperone"/>
</dbReference>
<feature type="region of interest" description="Disordered" evidence="3">
    <location>
        <begin position="320"/>
        <end position="359"/>
    </location>
</feature>
<dbReference type="Pfam" id="PF00011">
    <property type="entry name" value="HSP20"/>
    <property type="match status" value="1"/>
</dbReference>
<evidence type="ECO:0000313" key="5">
    <source>
        <dbReference type="EMBL" id="KAL2620310.1"/>
    </source>
</evidence>
<dbReference type="Gene3D" id="2.60.40.790">
    <property type="match status" value="1"/>
</dbReference>
<organism evidence="5 6">
    <name type="scientific">Riccia fluitans</name>
    <dbReference type="NCBI Taxonomy" id="41844"/>
    <lineage>
        <taxon>Eukaryota</taxon>
        <taxon>Viridiplantae</taxon>
        <taxon>Streptophyta</taxon>
        <taxon>Embryophyta</taxon>
        <taxon>Marchantiophyta</taxon>
        <taxon>Marchantiopsida</taxon>
        <taxon>Marchantiidae</taxon>
        <taxon>Marchantiales</taxon>
        <taxon>Ricciaceae</taxon>
        <taxon>Riccia</taxon>
    </lineage>
</organism>
<dbReference type="AlphaFoldDB" id="A0ABD1Y0N6"/>
<dbReference type="SUPFAM" id="SSF49764">
    <property type="entry name" value="HSP20-like chaperones"/>
    <property type="match status" value="1"/>
</dbReference>
<comment type="similarity">
    <text evidence="1 2">Belongs to the small heat shock protein (HSP20) family.</text>
</comment>
<evidence type="ECO:0000256" key="2">
    <source>
        <dbReference type="RuleBase" id="RU003616"/>
    </source>
</evidence>
<evidence type="ECO:0000256" key="3">
    <source>
        <dbReference type="SAM" id="MobiDB-lite"/>
    </source>
</evidence>
<keyword evidence="6" id="KW-1185">Reference proteome</keyword>
<gene>
    <name evidence="5" type="ORF">R1flu_000515</name>
</gene>
<evidence type="ECO:0000313" key="6">
    <source>
        <dbReference type="Proteomes" id="UP001605036"/>
    </source>
</evidence>
<protein>
    <recommendedName>
        <fullName evidence="4">SHSP domain-containing protein</fullName>
    </recommendedName>
</protein>
<dbReference type="Proteomes" id="UP001605036">
    <property type="component" value="Unassembled WGS sequence"/>
</dbReference>
<feature type="compositionally biased region" description="Polar residues" evidence="3">
    <location>
        <begin position="332"/>
        <end position="344"/>
    </location>
</feature>
<dbReference type="CDD" id="cd00298">
    <property type="entry name" value="ACD_sHsps_p23-like"/>
    <property type="match status" value="1"/>
</dbReference>
<dbReference type="InterPro" id="IPR002068">
    <property type="entry name" value="A-crystallin/Hsp20_dom"/>
</dbReference>
<sequence>MGSQDRGQASTYVTWENTIENQIDSIANASNLLSNDTNSGIGSENHPTQCGLKHVHLSDEDARVFLKGMGWDVSVMLPNDDKLKRWRYKSPGMHSYRATIFYSLRTALQEHNRRVVHSPPKAGGKRITVGLLKDISVFFNTSSSKHRMNREEVPQDSKRVRLTTGERSGEVIHESNAAVPDGRFRTSLDDSPTSVLNLHELNYQNNLLVTPDEEHNLDESPFNGLKVVLSRDEARDFLRAVGWQITVVQHKNSSLEHGDWYYKAPTDSNCKGKTFSSLFGALEEYNRRVRCHNTMSTEQKPMVYLKKGLGWSEGHDVKSGRARITKKKGKTESGQNLFSRSSNGLAVHSSDGGADDDSGEMLGLLSADDDLKEIFRLLGEENHQSEQILGEEKTRDDPQSAVVTAFGTFARDVAEDDWEYVFDVHILNFTKDQLRIKVENDKLILKATYWFESVNKNLSMTNSGDLSCSLTLPGDAIPELITATQLEPGTLRLTIPKWREGEELLRPPSDNS</sequence>
<proteinExistence type="inferred from homology"/>